<dbReference type="SUPFAM" id="SSF48452">
    <property type="entry name" value="TPR-like"/>
    <property type="match status" value="1"/>
</dbReference>
<dbReference type="Proteomes" id="UP000239649">
    <property type="component" value="Unassembled WGS sequence"/>
</dbReference>
<feature type="region of interest" description="Disordered" evidence="2">
    <location>
        <begin position="84"/>
        <end position="123"/>
    </location>
</feature>
<evidence type="ECO:0000313" key="4">
    <source>
        <dbReference type="EMBL" id="PSC68955.1"/>
    </source>
</evidence>
<dbReference type="PANTHER" id="PTHR47310:SF2">
    <property type="entry name" value="PROTEIN FLUORESCENT IN BLUE LIGHT, CHLOROPLASTIC"/>
    <property type="match status" value="1"/>
</dbReference>
<comment type="caution">
    <text evidence="4">The sequence shown here is derived from an EMBL/GenBank/DDBJ whole genome shotgun (WGS) entry which is preliminary data.</text>
</comment>
<feature type="region of interest" description="Disordered" evidence="2">
    <location>
        <begin position="521"/>
        <end position="558"/>
    </location>
</feature>
<keyword evidence="3" id="KW-0812">Transmembrane</keyword>
<keyword evidence="3" id="KW-1133">Transmembrane helix</keyword>
<reference evidence="4 5" key="1">
    <citation type="journal article" date="2018" name="Plant J.">
        <title>Genome sequences of Chlorella sorokiniana UTEX 1602 and Micractinium conductrix SAG 241.80: implications to maltose excretion by a green alga.</title>
        <authorList>
            <person name="Arriola M.B."/>
            <person name="Velmurugan N."/>
            <person name="Zhang Y."/>
            <person name="Plunkett M.H."/>
            <person name="Hondzo H."/>
            <person name="Barney B.M."/>
        </authorList>
    </citation>
    <scope>NUCLEOTIDE SEQUENCE [LARGE SCALE GENOMIC DNA]</scope>
    <source>
        <strain evidence="4 5">SAG 241.80</strain>
    </source>
</reference>
<keyword evidence="1" id="KW-0175">Coiled coil</keyword>
<dbReference type="PANTHER" id="PTHR47310">
    <property type="entry name" value="PROTEIN FLUORESCENT IN BLUE LIGHT, CHLOROPLASTIC"/>
    <property type="match status" value="1"/>
</dbReference>
<gene>
    <name evidence="4" type="ORF">C2E20_7509</name>
</gene>
<dbReference type="AlphaFoldDB" id="A0A2P6V4E2"/>
<feature type="coiled-coil region" evidence="1">
    <location>
        <begin position="478"/>
        <end position="505"/>
    </location>
</feature>
<evidence type="ECO:0000256" key="2">
    <source>
        <dbReference type="SAM" id="MobiDB-lite"/>
    </source>
</evidence>
<dbReference type="Gene3D" id="1.25.40.10">
    <property type="entry name" value="Tetratricopeptide repeat domain"/>
    <property type="match status" value="1"/>
</dbReference>
<dbReference type="EMBL" id="LHPF02000031">
    <property type="protein sequence ID" value="PSC68955.1"/>
    <property type="molecule type" value="Genomic_DNA"/>
</dbReference>
<feature type="compositionally biased region" description="Low complexity" evidence="2">
    <location>
        <begin position="521"/>
        <end position="538"/>
    </location>
</feature>
<name>A0A2P6V4E2_9CHLO</name>
<feature type="compositionally biased region" description="Low complexity" evidence="2">
    <location>
        <begin position="84"/>
        <end position="95"/>
    </location>
</feature>
<keyword evidence="5" id="KW-1185">Reference proteome</keyword>
<dbReference type="GO" id="GO:0015995">
    <property type="term" value="P:chlorophyll biosynthetic process"/>
    <property type="evidence" value="ECO:0007669"/>
    <property type="project" value="InterPro"/>
</dbReference>
<proteinExistence type="predicted"/>
<dbReference type="InterPro" id="IPR011990">
    <property type="entry name" value="TPR-like_helical_dom_sf"/>
</dbReference>
<evidence type="ECO:0000256" key="1">
    <source>
        <dbReference type="SAM" id="Coils"/>
    </source>
</evidence>
<feature type="coiled-coil region" evidence="1">
    <location>
        <begin position="323"/>
        <end position="350"/>
    </location>
</feature>
<feature type="transmembrane region" description="Helical" evidence="3">
    <location>
        <begin position="455"/>
        <end position="478"/>
    </location>
</feature>
<evidence type="ECO:0000256" key="3">
    <source>
        <dbReference type="SAM" id="Phobius"/>
    </source>
</evidence>
<evidence type="ECO:0000313" key="5">
    <source>
        <dbReference type="Proteomes" id="UP000239649"/>
    </source>
</evidence>
<accession>A0A2P6V4E2</accession>
<keyword evidence="3" id="KW-0472">Membrane</keyword>
<dbReference type="InterPro" id="IPR044243">
    <property type="entry name" value="FLU"/>
</dbReference>
<protein>
    <submittedName>
        <fullName evidence="4">FLUORESCENT IN BLUE chloroplastic-like isoform X3</fullName>
    </submittedName>
</protein>
<dbReference type="OrthoDB" id="286233at2759"/>
<sequence>MLVVQVRRRTQVLWFYATTLRSSRASLRDFHAHASAAYATCGFERALAPREWEQLALHASFPPAAAAALARCLREATADGEEASGAGLATAAAAADNDDGSQHGGPAAERPADRAAPRRRPLQQQLQLQRLSQVTVPAWRMKYFLFWFNSHLETLQLLRAEWEQQSPQLVCGFDLTRVSATAMLFRRPKGTCMVRLGMEVGGVIVSLRPDKHTLPDQRRTTESYYSSISVEQLAGQVYEMAEQPWRPEQRKRREGAVVHVYVPNSSLRMLGGLLGCLRRMRHTKLFLDASAGEVLSTGRAFRLLHPPPRPTTAQLHALGQEVVQRLQHRKQQAGQLSEEAQRELEAWLRDALEPQPQRQRRRRRRDVDQQQQELQWLLRSVSFPEAARPHPAARAASSPAACATTAAPAAAADAAAAVVDDDQQELQWLLHCIGSDQAPPPPLHVASDGPPSGTVMMGVVMGFQATALIGAVVTGVLARRRRTEMQKLNEKLRQINGELRRQREAQESILSAVGLGAAEAGLEPGGQLAPPPAGDASATGGGGGEGEGDDGGEGGAGSGIQAAAALEALRRQAELLQRERSALEAALSSPSAAHPVELFGEAGLSVAGARRTIHKCIRGAKELVRDGRPAECFELLEQGLKLAAETADVRAERALTRVRARALRESGNLSAALLDLQRTLALSEQLGEAGDSDTYGDMGDVLTELGDLESAARYYDLCIDAIRDEAQQPLSSTWDV</sequence>
<organism evidence="4 5">
    <name type="scientific">Micractinium conductrix</name>
    <dbReference type="NCBI Taxonomy" id="554055"/>
    <lineage>
        <taxon>Eukaryota</taxon>
        <taxon>Viridiplantae</taxon>
        <taxon>Chlorophyta</taxon>
        <taxon>core chlorophytes</taxon>
        <taxon>Trebouxiophyceae</taxon>
        <taxon>Chlorellales</taxon>
        <taxon>Chlorellaceae</taxon>
        <taxon>Chlorella clade</taxon>
        <taxon>Micractinium</taxon>
    </lineage>
</organism>